<organism evidence="3 4">
    <name type="scientific">Flavobacterium suzhouense</name>
    <dbReference type="NCBI Taxonomy" id="1529638"/>
    <lineage>
        <taxon>Bacteria</taxon>
        <taxon>Pseudomonadati</taxon>
        <taxon>Bacteroidota</taxon>
        <taxon>Flavobacteriia</taxon>
        <taxon>Flavobacteriales</taxon>
        <taxon>Flavobacteriaceae</taxon>
        <taxon>Flavobacterium</taxon>
    </lineage>
</organism>
<feature type="domain" description="PorZ N-terminal beta-propeller" evidence="2">
    <location>
        <begin position="43"/>
        <end position="202"/>
    </location>
</feature>
<evidence type="ECO:0000256" key="1">
    <source>
        <dbReference type="ARBA" id="ARBA00022729"/>
    </source>
</evidence>
<dbReference type="Pfam" id="PF21544">
    <property type="entry name" value="PorZ_N_b_propeller"/>
    <property type="match status" value="1"/>
</dbReference>
<evidence type="ECO:0000259" key="2">
    <source>
        <dbReference type="Pfam" id="PF21544"/>
    </source>
</evidence>
<dbReference type="InterPro" id="IPR026444">
    <property type="entry name" value="Secre_tail"/>
</dbReference>
<name>A0ABW5NQ34_9FLAO</name>
<keyword evidence="4" id="KW-1185">Reference proteome</keyword>
<dbReference type="SUPFAM" id="SSF101898">
    <property type="entry name" value="NHL repeat"/>
    <property type="match status" value="1"/>
</dbReference>
<dbReference type="EMBL" id="JBHUMD010000003">
    <property type="protein sequence ID" value="MFD2600806.1"/>
    <property type="molecule type" value="Genomic_DNA"/>
</dbReference>
<sequence>MKNLFSLYFLLLSACFYGQQNQPWRSFFSYNDVVDVSQSDTKVFSAASSAMFEKNTATGELKTITSVDGLKVETITAIMHSTAYKRTLVGNSNGLLNVINSDGSIINKIDIIQENTVTPSKKKINHIYEYDGKAYIATDFGIAVFNLATLEFGDTYYLGPNGSEVAVLQSTIFSGYIFAASLEGIRFAQLSNPNLNDFSQWSEYTGGSYTGVLSFGGNLFGANTTGMLVKLDNGEAIPFATFPSPITDLREANGYMVVTCANRVNAYNEQLIQEAQINVITLPEAENAVFSCATVVGGKVYIGTVANGMFSAGFSNFVFNNITPNGPQRSNIVTIKKAPSALWAVYGDFTATYNPYSPYLDYLGVSKFTDVGWTTIPNNEVFTTACIADIAISPTNENLVYVSSYFNGLIKIENDVPTILYNDQNTNNNLQKALSDRSIRIHSLAFDKSGSLWMTNVGIDKPLKQFKVNGNSVAWSSYTVEGLITDLSRNYYGKMAIDKNGTKWIPTTQYGVLAYNESINNKRIIITEGDNGNLPSFEAKCVAIDNNNRLWIGTTKGLRVLAGVDRFMNQDQLTTNPIIIMEDGLAQELMYEQPITDITVDGANNKWLATGGAGVFLVSPDGQETLFHFTKENSPLPSNVINDVEIDHVTGEVFFATDIGMVSFRGTSTEASDDLSKVYVFPNPVRPDFDGDVNISALTDNAVVKITDIEGNLVYETTSEGGTVLWDTRAFGKYKVASGVYMIFISSEDGTQTKVKKVMIIR</sequence>
<dbReference type="NCBIfam" id="TIGR04183">
    <property type="entry name" value="Por_Secre_tail"/>
    <property type="match status" value="1"/>
</dbReference>
<dbReference type="RefSeq" id="WP_379819478.1">
    <property type="nucleotide sequence ID" value="NZ_JBHUMD010000003.1"/>
</dbReference>
<evidence type="ECO:0000313" key="4">
    <source>
        <dbReference type="Proteomes" id="UP001597480"/>
    </source>
</evidence>
<protein>
    <submittedName>
        <fullName evidence="3">T9SS type A sorting domain-containing protein</fullName>
    </submittedName>
</protein>
<dbReference type="InterPro" id="IPR015943">
    <property type="entry name" value="WD40/YVTN_repeat-like_dom_sf"/>
</dbReference>
<reference evidence="4" key="1">
    <citation type="journal article" date="2019" name="Int. J. Syst. Evol. Microbiol.">
        <title>The Global Catalogue of Microorganisms (GCM) 10K type strain sequencing project: providing services to taxonomists for standard genome sequencing and annotation.</title>
        <authorList>
            <consortium name="The Broad Institute Genomics Platform"/>
            <consortium name="The Broad Institute Genome Sequencing Center for Infectious Disease"/>
            <person name="Wu L."/>
            <person name="Ma J."/>
        </authorList>
    </citation>
    <scope>NUCLEOTIDE SEQUENCE [LARGE SCALE GENOMIC DNA]</scope>
    <source>
        <strain evidence="4">KCTC 42107</strain>
    </source>
</reference>
<dbReference type="PROSITE" id="PS51257">
    <property type="entry name" value="PROKAR_LIPOPROTEIN"/>
    <property type="match status" value="1"/>
</dbReference>
<keyword evidence="1" id="KW-0732">Signal</keyword>
<dbReference type="Gene3D" id="2.130.10.10">
    <property type="entry name" value="YVTN repeat-like/Quinoprotein amine dehydrogenase"/>
    <property type="match status" value="2"/>
</dbReference>
<accession>A0ABW5NQ34</accession>
<gene>
    <name evidence="3" type="ORF">ACFSR3_01945</name>
</gene>
<dbReference type="InterPro" id="IPR048954">
    <property type="entry name" value="PorZ_N"/>
</dbReference>
<evidence type="ECO:0000313" key="3">
    <source>
        <dbReference type="EMBL" id="MFD2600806.1"/>
    </source>
</evidence>
<dbReference type="Proteomes" id="UP001597480">
    <property type="component" value="Unassembled WGS sequence"/>
</dbReference>
<comment type="caution">
    <text evidence="3">The sequence shown here is derived from an EMBL/GenBank/DDBJ whole genome shotgun (WGS) entry which is preliminary data.</text>
</comment>
<proteinExistence type="predicted"/>